<proteinExistence type="predicted"/>
<evidence type="ECO:0000313" key="2">
    <source>
        <dbReference type="EMBL" id="GEO72098.1"/>
    </source>
</evidence>
<protein>
    <submittedName>
        <fullName evidence="2">Uncharacterized protein</fullName>
    </submittedName>
</protein>
<accession>A0ABQ0WX31</accession>
<evidence type="ECO:0000256" key="1">
    <source>
        <dbReference type="SAM" id="MobiDB-lite"/>
    </source>
</evidence>
<feature type="region of interest" description="Disordered" evidence="1">
    <location>
        <begin position="1"/>
        <end position="58"/>
    </location>
</feature>
<reference evidence="2 3" key="1">
    <citation type="submission" date="2019-07" db="EMBL/GenBank/DDBJ databases">
        <title>Whole genome shotgun sequence of Lactobacillus zymae NBRC 107157.</title>
        <authorList>
            <person name="Hosoyama A."/>
            <person name="Uohara A."/>
            <person name="Ohji S."/>
            <person name="Ichikawa N."/>
        </authorList>
    </citation>
    <scope>NUCLEOTIDE SEQUENCE [LARGE SCALE GENOMIC DNA]</scope>
    <source>
        <strain evidence="2 3">NBRC 107157</strain>
    </source>
</reference>
<evidence type="ECO:0000313" key="3">
    <source>
        <dbReference type="Proteomes" id="UP000321794"/>
    </source>
</evidence>
<feature type="compositionally biased region" description="Basic and acidic residues" evidence="1">
    <location>
        <begin position="39"/>
        <end position="52"/>
    </location>
</feature>
<dbReference type="EMBL" id="BJZK01000013">
    <property type="protein sequence ID" value="GEO72098.1"/>
    <property type="molecule type" value="Genomic_DNA"/>
</dbReference>
<dbReference type="Proteomes" id="UP000321794">
    <property type="component" value="Unassembled WGS sequence"/>
</dbReference>
<keyword evidence="3" id="KW-1185">Reference proteome</keyword>
<comment type="caution">
    <text evidence="2">The sequence shown here is derived from an EMBL/GenBank/DDBJ whole genome shotgun (WGS) entry which is preliminary data.</text>
</comment>
<gene>
    <name evidence="2" type="ORF">LZY01_12660</name>
</gene>
<name>A0ABQ0WX31_9LACO</name>
<organism evidence="2 3">
    <name type="scientific">Levilactobacillus zymae</name>
    <dbReference type="NCBI Taxonomy" id="267363"/>
    <lineage>
        <taxon>Bacteria</taxon>
        <taxon>Bacillati</taxon>
        <taxon>Bacillota</taxon>
        <taxon>Bacilli</taxon>
        <taxon>Lactobacillales</taxon>
        <taxon>Lactobacillaceae</taxon>
        <taxon>Levilactobacillus</taxon>
    </lineage>
</organism>
<sequence length="58" mass="5886">MADSGDFNPEWAAGGQCAHSNDGEGPNVDAGGGAAGRTRGRDGDPDVNDHPSHVAKRQ</sequence>